<evidence type="ECO:0000259" key="2">
    <source>
        <dbReference type="PROSITE" id="PS51688"/>
    </source>
</evidence>
<feature type="compositionally biased region" description="Basic residues" evidence="1">
    <location>
        <begin position="1"/>
        <end position="15"/>
    </location>
</feature>
<protein>
    <recommendedName>
        <fullName evidence="2">Peptidase S74 domain-containing protein</fullName>
    </recommendedName>
</protein>
<comment type="caution">
    <text evidence="3">The sequence shown here is derived from an EMBL/GenBank/DDBJ whole genome shotgun (WGS) entry which is preliminary data.</text>
</comment>
<gene>
    <name evidence="3" type="ORF">THAOC_27283</name>
</gene>
<dbReference type="eggNOG" id="ENOG502QSRN">
    <property type="taxonomic scope" value="Eukaryota"/>
</dbReference>
<dbReference type="AlphaFoldDB" id="K0S340"/>
<evidence type="ECO:0000313" key="4">
    <source>
        <dbReference type="Proteomes" id="UP000266841"/>
    </source>
</evidence>
<dbReference type="OrthoDB" id="27041at2759"/>
<evidence type="ECO:0000313" key="3">
    <source>
        <dbReference type="EMBL" id="EJK53307.1"/>
    </source>
</evidence>
<dbReference type="EMBL" id="AGNL01038058">
    <property type="protein sequence ID" value="EJK53307.1"/>
    <property type="molecule type" value="Genomic_DNA"/>
</dbReference>
<accession>K0S340</accession>
<keyword evidence="4" id="KW-1185">Reference proteome</keyword>
<name>K0S340_THAOC</name>
<proteinExistence type="predicted"/>
<dbReference type="Proteomes" id="UP000266841">
    <property type="component" value="Unassembled WGS sequence"/>
</dbReference>
<evidence type="ECO:0000256" key="1">
    <source>
        <dbReference type="SAM" id="MobiDB-lite"/>
    </source>
</evidence>
<feature type="region of interest" description="Disordered" evidence="1">
    <location>
        <begin position="1"/>
        <end position="25"/>
    </location>
</feature>
<feature type="domain" description="Peptidase S74" evidence="2">
    <location>
        <begin position="174"/>
        <end position="281"/>
    </location>
</feature>
<organism evidence="3 4">
    <name type="scientific">Thalassiosira oceanica</name>
    <name type="common">Marine diatom</name>
    <dbReference type="NCBI Taxonomy" id="159749"/>
    <lineage>
        <taxon>Eukaryota</taxon>
        <taxon>Sar</taxon>
        <taxon>Stramenopiles</taxon>
        <taxon>Ochrophyta</taxon>
        <taxon>Bacillariophyta</taxon>
        <taxon>Coscinodiscophyceae</taxon>
        <taxon>Thalassiosirophycidae</taxon>
        <taxon>Thalassiosirales</taxon>
        <taxon>Thalassiosiraceae</taxon>
        <taxon>Thalassiosira</taxon>
    </lineage>
</organism>
<dbReference type="PROSITE" id="PS51688">
    <property type="entry name" value="ICA"/>
    <property type="match status" value="1"/>
</dbReference>
<reference evidence="3 4" key="1">
    <citation type="journal article" date="2012" name="Genome Biol.">
        <title>Genome and low-iron response of an oceanic diatom adapted to chronic iron limitation.</title>
        <authorList>
            <person name="Lommer M."/>
            <person name="Specht M."/>
            <person name="Roy A.S."/>
            <person name="Kraemer L."/>
            <person name="Andreson R."/>
            <person name="Gutowska M.A."/>
            <person name="Wolf J."/>
            <person name="Bergner S.V."/>
            <person name="Schilhabel M.B."/>
            <person name="Klostermeier U.C."/>
            <person name="Beiko R.G."/>
            <person name="Rosenstiel P."/>
            <person name="Hippler M."/>
            <person name="Laroche J."/>
        </authorList>
    </citation>
    <scope>NUCLEOTIDE SEQUENCE [LARGE SCALE GENOMIC DNA]</scope>
    <source>
        <strain evidence="3 4">CCMP1005</strain>
    </source>
</reference>
<sequence length="291" mass="31797">MGKSKKAARSSKKRGNGGGKGRSAGSPLPALQISYTVLLALILALVVAPTNGVKEEDQPIASGSILPSKQERQRVATVDGENRVTASPGIVFDSSTQTLHLPAVAAFSREFKVHSDVNMMNHTIKNATFHMDTLNVEGAAKVKSSLQVKGSMTVGNDLLVDGYVLGRGPYVDISDRRAKINVETIDSTDVLEKLLQLDGVVYELDAANLPEHRRKGDVDGEPTKGRRQIGFIAQDVELHFPQLVHADEREFKGVFYARFVPLLVEGLKAQEKRIEEMERRVEELGRQVCGD</sequence>
<dbReference type="Pfam" id="PF13884">
    <property type="entry name" value="Peptidase_S74"/>
    <property type="match status" value="1"/>
</dbReference>
<dbReference type="InterPro" id="IPR030392">
    <property type="entry name" value="S74_ICA"/>
</dbReference>